<proteinExistence type="predicted"/>
<dbReference type="Proteomes" id="UP000464624">
    <property type="component" value="Chromosome"/>
</dbReference>
<dbReference type="SUPFAM" id="SSF55729">
    <property type="entry name" value="Acyl-CoA N-acyltransferases (Nat)"/>
    <property type="match status" value="2"/>
</dbReference>
<dbReference type="Pfam" id="PF00583">
    <property type="entry name" value="Acetyltransf_1"/>
    <property type="match status" value="1"/>
</dbReference>
<gene>
    <name evidence="2" type="ORF">MYXE_44440</name>
</gene>
<evidence type="ECO:0000259" key="1">
    <source>
        <dbReference type="PROSITE" id="PS51186"/>
    </source>
</evidence>
<reference evidence="2 3" key="1">
    <citation type="submission" date="2019-12" db="EMBL/GenBank/DDBJ databases">
        <title>Complete genome sequence of Mycolicibacterium xenopi str. JCM15661T.</title>
        <authorList>
            <person name="Yoshida M."/>
            <person name="Fukano H."/>
            <person name="Asakura T."/>
            <person name="Hoshino Y."/>
        </authorList>
    </citation>
    <scope>NUCLEOTIDE SEQUENCE [LARGE SCALE GENOMIC DNA]</scope>
    <source>
        <strain evidence="2 3">JCM 15661T</strain>
    </source>
</reference>
<name>A0AAD1M2Y6_MYCXE</name>
<feature type="domain" description="N-acetyltransferase" evidence="1">
    <location>
        <begin position="1"/>
        <end position="85"/>
    </location>
</feature>
<dbReference type="GO" id="GO:0016747">
    <property type="term" value="F:acyltransferase activity, transferring groups other than amino-acyl groups"/>
    <property type="evidence" value="ECO:0007669"/>
    <property type="project" value="InterPro"/>
</dbReference>
<evidence type="ECO:0000313" key="3">
    <source>
        <dbReference type="Proteomes" id="UP000464624"/>
    </source>
</evidence>
<organism evidence="2 3">
    <name type="scientific">Mycobacterium xenopi</name>
    <dbReference type="NCBI Taxonomy" id="1789"/>
    <lineage>
        <taxon>Bacteria</taxon>
        <taxon>Bacillati</taxon>
        <taxon>Actinomycetota</taxon>
        <taxon>Actinomycetes</taxon>
        <taxon>Mycobacteriales</taxon>
        <taxon>Mycobacteriaceae</taxon>
        <taxon>Mycobacterium</taxon>
    </lineage>
</organism>
<accession>A0AAD1M2Y6</accession>
<protein>
    <recommendedName>
        <fullName evidence="1">N-acetyltransferase domain-containing protein</fullName>
    </recommendedName>
</protein>
<dbReference type="AlphaFoldDB" id="A0AAD1M2Y6"/>
<dbReference type="KEGG" id="mxe:MYXE_44440"/>
<dbReference type="InterPro" id="IPR016181">
    <property type="entry name" value="Acyl_CoA_acyltransferase"/>
</dbReference>
<evidence type="ECO:0000313" key="2">
    <source>
        <dbReference type="EMBL" id="BBU24654.1"/>
    </source>
</evidence>
<dbReference type="PROSITE" id="PS51186">
    <property type="entry name" value="GNAT"/>
    <property type="match status" value="1"/>
</dbReference>
<sequence>MVGSNLATRWGSFAFVGPLTVEPALWNRGIAQQLMRATIDVIDSWNVTATALFTFANSVEHIHLYQKFGFWPRFLTALLAKSPASKSASFTRYSETTKTEQTAAVDACRHLTSSIYDGLDVSAEIRSVHEQQLGETVLLWNGNSVDAFAVCHLGEGTEAGAQACYVKFAAARPGADAERVFGLVLDACETLAAQQGLRRLQAGVNVGRSRAYRSMLDRGFRADAYGVAMHRPDAPAYSRPEVYIVDDLR</sequence>
<dbReference type="EMBL" id="AP022314">
    <property type="protein sequence ID" value="BBU24654.1"/>
    <property type="molecule type" value="Genomic_DNA"/>
</dbReference>
<dbReference type="InterPro" id="IPR000182">
    <property type="entry name" value="GNAT_dom"/>
</dbReference>
<dbReference type="Gene3D" id="3.40.630.30">
    <property type="match status" value="2"/>
</dbReference>